<accession>A0A816C7A2</accession>
<protein>
    <submittedName>
        <fullName evidence="3">Uncharacterized protein</fullName>
    </submittedName>
</protein>
<feature type="transmembrane region" description="Helical" evidence="2">
    <location>
        <begin position="73"/>
        <end position="102"/>
    </location>
</feature>
<sequence>TEPIDDAHESEYSGLFIPTFLVNLDQMLISITDYAVQTISETSVSLVLSETPYYVVNRQSPIAKLNEIIFHNIVFLIVCLEMFGLLFLVMKLFILPIILVILKKLKCNIVDKYDSESKETENEQEKPKEHKTTKEHKIPRNIRRHPTTLDMSNEFHWTPYH</sequence>
<name>A0A816C7A2_ADIRI</name>
<dbReference type="Proteomes" id="UP000663828">
    <property type="component" value="Unassembled WGS sequence"/>
</dbReference>
<keyword evidence="2" id="KW-0472">Membrane</keyword>
<proteinExistence type="predicted"/>
<comment type="caution">
    <text evidence="3">The sequence shown here is derived from an EMBL/GenBank/DDBJ whole genome shotgun (WGS) entry which is preliminary data.</text>
</comment>
<keyword evidence="2" id="KW-0812">Transmembrane</keyword>
<evidence type="ECO:0000313" key="3">
    <source>
        <dbReference type="EMBL" id="CAF1620501.1"/>
    </source>
</evidence>
<dbReference type="AlphaFoldDB" id="A0A816C7A2"/>
<organism evidence="3 4">
    <name type="scientific">Adineta ricciae</name>
    <name type="common">Rotifer</name>
    <dbReference type="NCBI Taxonomy" id="249248"/>
    <lineage>
        <taxon>Eukaryota</taxon>
        <taxon>Metazoa</taxon>
        <taxon>Spiralia</taxon>
        <taxon>Gnathifera</taxon>
        <taxon>Rotifera</taxon>
        <taxon>Eurotatoria</taxon>
        <taxon>Bdelloidea</taxon>
        <taxon>Adinetida</taxon>
        <taxon>Adinetidae</taxon>
        <taxon>Adineta</taxon>
    </lineage>
</organism>
<gene>
    <name evidence="3" type="ORF">XAT740_LOCUS50174</name>
</gene>
<keyword evidence="2" id="KW-1133">Transmembrane helix</keyword>
<feature type="non-terminal residue" evidence="3">
    <location>
        <position position="1"/>
    </location>
</feature>
<evidence type="ECO:0000313" key="4">
    <source>
        <dbReference type="Proteomes" id="UP000663828"/>
    </source>
</evidence>
<keyword evidence="4" id="KW-1185">Reference proteome</keyword>
<evidence type="ECO:0000256" key="1">
    <source>
        <dbReference type="SAM" id="MobiDB-lite"/>
    </source>
</evidence>
<feature type="region of interest" description="Disordered" evidence="1">
    <location>
        <begin position="116"/>
        <end position="143"/>
    </location>
</feature>
<feature type="compositionally biased region" description="Basic and acidic residues" evidence="1">
    <location>
        <begin position="116"/>
        <end position="138"/>
    </location>
</feature>
<dbReference type="EMBL" id="CAJNOR010007621">
    <property type="protein sequence ID" value="CAF1620501.1"/>
    <property type="molecule type" value="Genomic_DNA"/>
</dbReference>
<evidence type="ECO:0000256" key="2">
    <source>
        <dbReference type="SAM" id="Phobius"/>
    </source>
</evidence>
<reference evidence="3" key="1">
    <citation type="submission" date="2021-02" db="EMBL/GenBank/DDBJ databases">
        <authorList>
            <person name="Nowell W R."/>
        </authorList>
    </citation>
    <scope>NUCLEOTIDE SEQUENCE</scope>
</reference>